<keyword evidence="2" id="KW-1185">Reference proteome</keyword>
<dbReference type="InterPro" id="IPR029063">
    <property type="entry name" value="SAM-dependent_MTases_sf"/>
</dbReference>
<dbReference type="FunCoup" id="A0A3G9JRT2">
    <property type="interactions" value="46"/>
</dbReference>
<dbReference type="Pfam" id="PF06962">
    <property type="entry name" value="rRNA_methylase"/>
    <property type="match status" value="1"/>
</dbReference>
<dbReference type="AlphaFoldDB" id="A0A3G9JRT2"/>
<keyword evidence="1" id="KW-0489">Methyltransferase</keyword>
<dbReference type="InParanoid" id="A0A3G9JRT2"/>
<dbReference type="Proteomes" id="UP000268059">
    <property type="component" value="Chromosome"/>
</dbReference>
<name>A0A3G9JRT2_9FIRM</name>
<organism evidence="1 2">
    <name type="scientific">Intestinibaculum porci</name>
    <dbReference type="NCBI Taxonomy" id="2487118"/>
    <lineage>
        <taxon>Bacteria</taxon>
        <taxon>Bacillati</taxon>
        <taxon>Bacillota</taxon>
        <taxon>Erysipelotrichia</taxon>
        <taxon>Erysipelotrichales</taxon>
        <taxon>Erysipelotrichaceae</taxon>
        <taxon>Intestinibaculum</taxon>
    </lineage>
</organism>
<dbReference type="OrthoDB" id="9792989at2"/>
<dbReference type="KEGG" id="ebm:SG0102_19920"/>
<dbReference type="SUPFAM" id="SSF53335">
    <property type="entry name" value="S-adenosyl-L-methionine-dependent methyltransferases"/>
    <property type="match status" value="1"/>
</dbReference>
<accession>A0A3G9JRT2</accession>
<evidence type="ECO:0000313" key="1">
    <source>
        <dbReference type="EMBL" id="BBH27058.1"/>
    </source>
</evidence>
<dbReference type="PANTHER" id="PTHR35276:SF1">
    <property type="entry name" value="TRNA (MNM(5)S(2)U34)-METHYLTRANSFERASE, CHLOROPLASTIC"/>
    <property type="match status" value="1"/>
</dbReference>
<dbReference type="EMBL" id="AP019309">
    <property type="protein sequence ID" value="BBH27058.1"/>
    <property type="molecule type" value="Genomic_DNA"/>
</dbReference>
<protein>
    <submittedName>
        <fullName evidence="1">SAM-dependent methyltransferase</fullName>
    </submittedName>
</protein>
<gene>
    <name evidence="1" type="ORF">SG0102_19920</name>
</gene>
<evidence type="ECO:0000313" key="2">
    <source>
        <dbReference type="Proteomes" id="UP000268059"/>
    </source>
</evidence>
<proteinExistence type="predicted"/>
<dbReference type="GO" id="GO:0032259">
    <property type="term" value="P:methylation"/>
    <property type="evidence" value="ECO:0007669"/>
    <property type="project" value="UniProtKB-KW"/>
</dbReference>
<dbReference type="InterPro" id="IPR010719">
    <property type="entry name" value="MnmM_MeTrfase"/>
</dbReference>
<dbReference type="RefSeq" id="WP_125119827.1">
    <property type="nucleotide sequence ID" value="NZ_AP019309.1"/>
</dbReference>
<reference evidence="1 2" key="1">
    <citation type="submission" date="2018-11" db="EMBL/GenBank/DDBJ databases">
        <title>Novel Erysipelotrichaceae bacterium isolated from small intestine of a swine.</title>
        <authorList>
            <person name="Kim J.S."/>
            <person name="Choe H."/>
            <person name="Lee Y.R."/>
            <person name="Kim K.M."/>
            <person name="Park D.S."/>
        </authorList>
    </citation>
    <scope>NUCLEOTIDE SEQUENCE [LARGE SCALE GENOMIC DNA]</scope>
    <source>
        <strain evidence="1 2">SG0102</strain>
    </source>
</reference>
<sequence>MYTMVEYVHERMKTYPKHDIGVDFTMGQGNDTLALSKICKEVYSFDIQEEALKATREKVSDDHVHLILDGHEHCDRYIQEFDIGIFNLGYLPAHDHLITTHQETTMIALEKVVKMMRQVLFVVCYIGHEEGTREAQSVADYCAQLDRHCYNVALFKMLNKPLAPYVIEIEKR</sequence>
<dbReference type="PANTHER" id="PTHR35276">
    <property type="entry name" value="S-ADENOSYL-L-METHIONINE-DEPENDENT METHYLTRANSFERASES SUPERFAMILY PROTEIN"/>
    <property type="match status" value="1"/>
</dbReference>
<keyword evidence="1" id="KW-0808">Transferase</keyword>
<dbReference type="Gene3D" id="3.40.50.150">
    <property type="entry name" value="Vaccinia Virus protein VP39"/>
    <property type="match status" value="1"/>
</dbReference>
<dbReference type="GO" id="GO:0008168">
    <property type="term" value="F:methyltransferase activity"/>
    <property type="evidence" value="ECO:0007669"/>
    <property type="project" value="UniProtKB-KW"/>
</dbReference>